<name>A0A367ZNS8_9BACT</name>
<accession>A0A367ZNS8</accession>
<protein>
    <submittedName>
        <fullName evidence="1">Uncharacterized protein</fullName>
    </submittedName>
</protein>
<gene>
    <name evidence="1" type="ORF">OZSIB_0562</name>
</gene>
<reference evidence="1 2" key="1">
    <citation type="submission" date="2018-05" db="EMBL/GenBank/DDBJ databases">
        <title>A metagenomic window into the 2 km-deep terrestrial subsurface aquifer revealed taxonomically and functionally diverse microbial community comprising novel uncultured bacterial lineages.</title>
        <authorList>
            <person name="Kadnikov V.V."/>
            <person name="Mardanov A.V."/>
            <person name="Beletsky A.V."/>
            <person name="Banks D."/>
            <person name="Pimenov N.V."/>
            <person name="Frank Y.A."/>
            <person name="Karnachuk O.V."/>
            <person name="Ravin N.V."/>
        </authorList>
    </citation>
    <scope>NUCLEOTIDE SEQUENCE [LARGE SCALE GENOMIC DNA]</scope>
    <source>
        <strain evidence="1">BY5</strain>
    </source>
</reference>
<organism evidence="1 2">
    <name type="scientific">Candidatus Ozemobacter sibiricus</name>
    <dbReference type="NCBI Taxonomy" id="2268124"/>
    <lineage>
        <taxon>Bacteria</taxon>
        <taxon>Candidatus Ozemobacteria</taxon>
        <taxon>Candidatus Ozemobacterales</taxon>
        <taxon>Candidatus Ozemobacteraceae</taxon>
        <taxon>Candidatus Ozemobacter</taxon>
    </lineage>
</organism>
<sequence length="47" mass="5292">MHDDTPHSESLTGIRSPWNHEARKVNSVIPTIARAGQEISTNDRRLP</sequence>
<evidence type="ECO:0000313" key="2">
    <source>
        <dbReference type="Proteomes" id="UP000252355"/>
    </source>
</evidence>
<dbReference type="AlphaFoldDB" id="A0A367ZNS8"/>
<comment type="caution">
    <text evidence="1">The sequence shown here is derived from an EMBL/GenBank/DDBJ whole genome shotgun (WGS) entry which is preliminary data.</text>
</comment>
<evidence type="ECO:0000313" key="1">
    <source>
        <dbReference type="EMBL" id="RCK79011.1"/>
    </source>
</evidence>
<dbReference type="EMBL" id="QOQW01000017">
    <property type="protein sequence ID" value="RCK79011.1"/>
    <property type="molecule type" value="Genomic_DNA"/>
</dbReference>
<proteinExistence type="predicted"/>
<dbReference type="Proteomes" id="UP000252355">
    <property type="component" value="Unassembled WGS sequence"/>
</dbReference>